<dbReference type="OrthoDB" id="205993at2759"/>
<feature type="compositionally biased region" description="Low complexity" evidence="1">
    <location>
        <begin position="103"/>
        <end position="113"/>
    </location>
</feature>
<feature type="compositionally biased region" description="Acidic residues" evidence="1">
    <location>
        <begin position="31"/>
        <end position="42"/>
    </location>
</feature>
<dbReference type="AlphaFoldDB" id="A0A5M6C342"/>
<dbReference type="EMBL" id="CP144059">
    <property type="protein sequence ID" value="WWD20668.1"/>
    <property type="molecule type" value="Genomic_DNA"/>
</dbReference>
<evidence type="ECO:0000313" key="3">
    <source>
        <dbReference type="Proteomes" id="UP000322225"/>
    </source>
</evidence>
<reference evidence="2" key="2">
    <citation type="submission" date="2024-01" db="EMBL/GenBank/DDBJ databases">
        <title>Comparative genomics of Cryptococcus and Kwoniella reveals pathogenesis evolution and contrasting modes of karyotype evolution via chromosome fusion or intercentromeric recombination.</title>
        <authorList>
            <person name="Coelho M.A."/>
            <person name="David-Palma M."/>
            <person name="Shea T."/>
            <person name="Bowers K."/>
            <person name="McGinley-Smith S."/>
            <person name="Mohammad A.W."/>
            <person name="Gnirke A."/>
            <person name="Yurkov A.M."/>
            <person name="Nowrousian M."/>
            <person name="Sun S."/>
            <person name="Cuomo C.A."/>
            <person name="Heitman J."/>
        </authorList>
    </citation>
    <scope>NUCLEOTIDE SEQUENCE</scope>
    <source>
        <strain evidence="2">CBS 12478</strain>
    </source>
</reference>
<dbReference type="PANTHER" id="PTHR22684">
    <property type="entry name" value="NULP1-RELATED"/>
    <property type="match status" value="1"/>
</dbReference>
<feature type="compositionally biased region" description="Acidic residues" evidence="1">
    <location>
        <begin position="61"/>
        <end position="78"/>
    </location>
</feature>
<proteinExistence type="predicted"/>
<evidence type="ECO:0000256" key="1">
    <source>
        <dbReference type="SAM" id="MobiDB-lite"/>
    </source>
</evidence>
<dbReference type="InterPro" id="IPR006994">
    <property type="entry name" value="TCF25/Rqc1"/>
</dbReference>
<reference evidence="2" key="1">
    <citation type="submission" date="2017-08" db="EMBL/GenBank/DDBJ databases">
        <authorList>
            <person name="Cuomo C."/>
            <person name="Billmyre B."/>
            <person name="Heitman J."/>
        </authorList>
    </citation>
    <scope>NUCLEOTIDE SEQUENCE</scope>
    <source>
        <strain evidence="2">CBS 12478</strain>
    </source>
</reference>
<feature type="compositionally biased region" description="Basic residues" evidence="1">
    <location>
        <begin position="84"/>
        <end position="96"/>
    </location>
</feature>
<feature type="region of interest" description="Disordered" evidence="1">
    <location>
        <begin position="1"/>
        <end position="135"/>
    </location>
</feature>
<dbReference type="GeneID" id="43587283"/>
<keyword evidence="3" id="KW-1185">Reference proteome</keyword>
<name>A0A5M6C342_9TREE</name>
<dbReference type="RefSeq" id="XP_031862486.1">
    <property type="nucleotide sequence ID" value="XM_032003164.1"/>
</dbReference>
<evidence type="ECO:0000313" key="2">
    <source>
        <dbReference type="EMBL" id="WWD20668.1"/>
    </source>
</evidence>
<feature type="compositionally biased region" description="Gly residues" evidence="1">
    <location>
        <begin position="708"/>
        <end position="731"/>
    </location>
</feature>
<dbReference type="Proteomes" id="UP000322225">
    <property type="component" value="Chromosome 9"/>
</dbReference>
<dbReference type="GO" id="GO:1990116">
    <property type="term" value="P:ribosome-associated ubiquitin-dependent protein catabolic process"/>
    <property type="evidence" value="ECO:0007669"/>
    <property type="project" value="TreeGrafter"/>
</dbReference>
<dbReference type="Pfam" id="PF04910">
    <property type="entry name" value="Tcf25"/>
    <property type="match status" value="1"/>
</dbReference>
<accession>A0A5M6C342</accession>
<organism evidence="2 3">
    <name type="scientific">Kwoniella shandongensis</name>
    <dbReference type="NCBI Taxonomy" id="1734106"/>
    <lineage>
        <taxon>Eukaryota</taxon>
        <taxon>Fungi</taxon>
        <taxon>Dikarya</taxon>
        <taxon>Basidiomycota</taxon>
        <taxon>Agaricomycotina</taxon>
        <taxon>Tremellomycetes</taxon>
        <taxon>Tremellales</taxon>
        <taxon>Cryptococcaceae</taxon>
        <taxon>Kwoniella</taxon>
    </lineage>
</organism>
<feature type="region of interest" description="Disordered" evidence="1">
    <location>
        <begin position="206"/>
        <end position="227"/>
    </location>
</feature>
<dbReference type="PANTHER" id="PTHR22684:SF0">
    <property type="entry name" value="RIBOSOME QUALITY CONTROL COMPLEX SUBUNIT TCF25"/>
    <property type="match status" value="1"/>
</dbReference>
<dbReference type="GO" id="GO:0072344">
    <property type="term" value="P:rescue of stalled ribosome"/>
    <property type="evidence" value="ECO:0007669"/>
    <property type="project" value="TreeGrafter"/>
</dbReference>
<protein>
    <submittedName>
        <fullName evidence="2">Uncharacterized protein</fullName>
    </submittedName>
</protein>
<dbReference type="KEGG" id="ksn:43587283"/>
<dbReference type="GO" id="GO:1990112">
    <property type="term" value="C:RQC complex"/>
    <property type="evidence" value="ECO:0007669"/>
    <property type="project" value="TreeGrafter"/>
</dbReference>
<feature type="region of interest" description="Disordered" evidence="1">
    <location>
        <begin position="703"/>
        <end position="731"/>
    </location>
</feature>
<sequence length="731" mass="80828">MSKRLSKRQQRELEELEELKSQQPKAQAVAEESEEEEEEVAEEEVKAPAGGPINAFAALGGEDDDEGDEEEEEDEEEAPVVVAKKSKKKKNKKKKPTGSNVETPGDATPATAGGTPGNAGGGKKKKSKADPFAGMDEVDRALAELKLQYGDDKSSEAGPSRGAELSGETRTSMPFRNLLSVDPKNLDADAELRRFFGSKVIASTAQAGNKHRPGPSSKLRYTISKPKPTYPPATSLAGLIMREMVDTEVEELYERRSRERVDKGEKWFTFEHTGPWREIERQFMGAVQSHDPNELMALLQVYPWHVDTLLQMSEVYRLQSDIGAASDFAERALYAFDRCLMPSFSVSSGASRLDFDRVENRPMFTALHRIISYLGRRGCWVTAFNFAKLLFSLDPEGDPHGAAFWLDFLAVKSGNGAWLLSMLEQGDTNSAAASWFAYPGMAYAKALAIRAEEERSKNKDRTRSDGALQEAITDFPQVVTILADKIGASLPDKARSNPLLQVEAGYSEKPNNVMHLLSHIYVSRSEALWKDADRIKWFESQIPLALAKINQSTAKLARDDALALIQAPRDPVDESLNVPLFVCRHVLCSESTSWMGFLPPIITSRPFHAYDPLPPTTATSVYDANYFNGVRNASRNRTDGGGGNLMMNFLDRIFEMVDQHPANWQERVLGAWQDMTRRREFQNVPEQERENAFAALMQLAGDVANGRGDQGQGQGQGQGGMPGGFPGNAPE</sequence>
<gene>
    <name evidence="2" type="ORF">CI109_105144</name>
</gene>
<feature type="region of interest" description="Disordered" evidence="1">
    <location>
        <begin position="149"/>
        <end position="169"/>
    </location>
</feature>